<dbReference type="OrthoDB" id="9815222at2"/>
<proteinExistence type="predicted"/>
<dbReference type="GO" id="GO:0003676">
    <property type="term" value="F:nucleic acid binding"/>
    <property type="evidence" value="ECO:0007669"/>
    <property type="project" value="InterPro"/>
</dbReference>
<dbReference type="PANTHER" id="PTHR47961:SF6">
    <property type="entry name" value="DNA-DIRECTED DNA POLYMERASE"/>
    <property type="match status" value="1"/>
</dbReference>
<keyword evidence="8" id="KW-1185">Reference proteome</keyword>
<dbReference type="Pfam" id="PF00270">
    <property type="entry name" value="DEAD"/>
    <property type="match status" value="1"/>
</dbReference>
<dbReference type="Pfam" id="PF00271">
    <property type="entry name" value="Helicase_C"/>
    <property type="match status" value="1"/>
</dbReference>
<dbReference type="AlphaFoldDB" id="A0A1M6DDC5"/>
<dbReference type="InterPro" id="IPR050474">
    <property type="entry name" value="Hel308_SKI2-like"/>
</dbReference>
<sequence>MTEINDEILDSEVFKDLRRAVLEDFDRSAFPSATFGSTRSDIDWDLALFLTSALDEDGSASVQQAVMEITFGALQSSASTPENKAAAALLLERFGNWPSITLAMKRQRISESYRNALPLPLRLDSIAAKLEHTIQPAAGEPFLGSDFQKRFWREARTNGWLSVSAPTSAGKSYVVKRWVIDQAVTDEEAVVLYVIPTRALVDEVSKELLDEPELNSVHIHSIPWDSSFTSDGSRILVMTQERAQITLDRFPDLRPTAVFFDEAQKIGEGYRGILLEEVLQEALRRNSDLKAVFASPMTENPEELLTRSTNEDRTHAFISPIPSVSQNLYWVNPIPRHAPKWTVERAENGEMRTIAEVSLSEEPHPRSKRLAALPAQLSGPQALNIVYANTPADAETCAKQIFEYLGPEAELVDPRISELQDLIRKSVHSTYLLSEVVARGVAFHYGNMPQPVRQGVEELYRAGLIRFLVCTSTLLEGVNLPCTNIWIMNPRRGKGNPMTPFDFWNLAGRAGRWGAEFAGNIICIGTRANGGWTNPAPMQRASGRITFATEAKIIDSRRVSEFIMRDGEHERGVKKDEDLEALAAHLFDAAARGEDSVALRALSADEATALVGAFELKEAELQVPEQIRRSHPGINPQAMQRLLNDLRTKDPDTLPLLSPHDEGAFERLVRVLARCERNMLAGFGVPGNRARLSVLLLNWMRGRPIPWLVSERIEYERNHKPDTFSSAKCIRAVLDDVEQVARFRAPKYLACYADIVDLIAPPDADSPARPDVTMMLELGVSRPTDVSLMSLGLSRTATIQVSEFIADGSLTTPEVLEWLKEQDLSSIGVPAMIVREVNEVLRRARVRAASSDS</sequence>
<dbReference type="SMART" id="SM00490">
    <property type="entry name" value="HELICc"/>
    <property type="match status" value="1"/>
</dbReference>
<dbReference type="EMBL" id="FQZG01000012">
    <property type="protein sequence ID" value="SHI71155.1"/>
    <property type="molecule type" value="Genomic_DNA"/>
</dbReference>
<dbReference type="PANTHER" id="PTHR47961">
    <property type="entry name" value="DNA POLYMERASE THETA, PUTATIVE (AFU_ORTHOLOGUE AFUA_1G05260)-RELATED"/>
    <property type="match status" value="1"/>
</dbReference>
<accession>A0A1M6DDC5</accession>
<keyword evidence="2" id="KW-0378">Hydrolase</keyword>
<evidence type="ECO:0000313" key="8">
    <source>
        <dbReference type="Proteomes" id="UP000184512"/>
    </source>
</evidence>
<dbReference type="SUPFAM" id="SSF52540">
    <property type="entry name" value="P-loop containing nucleoside triphosphate hydrolases"/>
    <property type="match status" value="1"/>
</dbReference>
<dbReference type="InterPro" id="IPR011545">
    <property type="entry name" value="DEAD/DEAH_box_helicase_dom"/>
</dbReference>
<keyword evidence="3 7" id="KW-0347">Helicase</keyword>
<evidence type="ECO:0000256" key="3">
    <source>
        <dbReference type="ARBA" id="ARBA00022806"/>
    </source>
</evidence>
<organism evidence="7 8">
    <name type="scientific">Tessaracoccus bendigoensis DSM 12906</name>
    <dbReference type="NCBI Taxonomy" id="1123357"/>
    <lineage>
        <taxon>Bacteria</taxon>
        <taxon>Bacillati</taxon>
        <taxon>Actinomycetota</taxon>
        <taxon>Actinomycetes</taxon>
        <taxon>Propionibacteriales</taxon>
        <taxon>Propionibacteriaceae</taxon>
        <taxon>Tessaracoccus</taxon>
    </lineage>
</organism>
<dbReference type="GO" id="GO:0016787">
    <property type="term" value="F:hydrolase activity"/>
    <property type="evidence" value="ECO:0007669"/>
    <property type="project" value="UniProtKB-KW"/>
</dbReference>
<dbReference type="InterPro" id="IPR027417">
    <property type="entry name" value="P-loop_NTPase"/>
</dbReference>
<dbReference type="PROSITE" id="PS51194">
    <property type="entry name" value="HELICASE_CTER"/>
    <property type="match status" value="1"/>
</dbReference>
<evidence type="ECO:0000256" key="2">
    <source>
        <dbReference type="ARBA" id="ARBA00022801"/>
    </source>
</evidence>
<gene>
    <name evidence="7" type="ORF">SAMN02745244_00895</name>
</gene>
<dbReference type="PROSITE" id="PS51192">
    <property type="entry name" value="HELICASE_ATP_BIND_1"/>
    <property type="match status" value="1"/>
</dbReference>
<feature type="domain" description="Helicase C-terminal" evidence="6">
    <location>
        <begin position="365"/>
        <end position="570"/>
    </location>
</feature>
<evidence type="ECO:0000313" key="7">
    <source>
        <dbReference type="EMBL" id="SHI71155.1"/>
    </source>
</evidence>
<evidence type="ECO:0000256" key="1">
    <source>
        <dbReference type="ARBA" id="ARBA00022741"/>
    </source>
</evidence>
<dbReference type="SMART" id="SM00487">
    <property type="entry name" value="DEXDc"/>
    <property type="match status" value="1"/>
</dbReference>
<dbReference type="GO" id="GO:0005524">
    <property type="term" value="F:ATP binding"/>
    <property type="evidence" value="ECO:0007669"/>
    <property type="project" value="UniProtKB-KW"/>
</dbReference>
<keyword evidence="1" id="KW-0547">Nucleotide-binding</keyword>
<dbReference type="InterPro" id="IPR001650">
    <property type="entry name" value="Helicase_C-like"/>
</dbReference>
<dbReference type="Proteomes" id="UP000184512">
    <property type="component" value="Unassembled WGS sequence"/>
</dbReference>
<dbReference type="Gene3D" id="3.40.50.300">
    <property type="entry name" value="P-loop containing nucleotide triphosphate hydrolases"/>
    <property type="match status" value="2"/>
</dbReference>
<dbReference type="InterPro" id="IPR014001">
    <property type="entry name" value="Helicase_ATP-bd"/>
</dbReference>
<name>A0A1M6DDC5_9ACTN</name>
<protein>
    <submittedName>
        <fullName evidence="7">DEAD/DEAH box helicase</fullName>
    </submittedName>
</protein>
<keyword evidence="4" id="KW-0067">ATP-binding</keyword>
<evidence type="ECO:0000259" key="5">
    <source>
        <dbReference type="PROSITE" id="PS51192"/>
    </source>
</evidence>
<dbReference type="RefSeq" id="WP_073186344.1">
    <property type="nucleotide sequence ID" value="NZ_FQZG01000012.1"/>
</dbReference>
<dbReference type="GO" id="GO:0004386">
    <property type="term" value="F:helicase activity"/>
    <property type="evidence" value="ECO:0007669"/>
    <property type="project" value="UniProtKB-KW"/>
</dbReference>
<dbReference type="STRING" id="1123357.SAMN02745244_00895"/>
<evidence type="ECO:0000259" key="6">
    <source>
        <dbReference type="PROSITE" id="PS51194"/>
    </source>
</evidence>
<reference evidence="8" key="1">
    <citation type="submission" date="2016-11" db="EMBL/GenBank/DDBJ databases">
        <authorList>
            <person name="Varghese N."/>
            <person name="Submissions S."/>
        </authorList>
    </citation>
    <scope>NUCLEOTIDE SEQUENCE [LARGE SCALE GENOMIC DNA]</scope>
    <source>
        <strain evidence="8">DSM 12906</strain>
    </source>
</reference>
<evidence type="ECO:0000256" key="4">
    <source>
        <dbReference type="ARBA" id="ARBA00022840"/>
    </source>
</evidence>
<feature type="domain" description="Helicase ATP-binding" evidence="5">
    <location>
        <begin position="152"/>
        <end position="316"/>
    </location>
</feature>